<name>A0A935IJ71_9MICO</name>
<gene>
    <name evidence="2" type="ORF">IPF40_14775</name>
    <name evidence="3" type="ORF">IPI13_04000</name>
    <name evidence="4" type="ORF">IPP00_05290</name>
</gene>
<evidence type="ECO:0000313" key="2">
    <source>
        <dbReference type="EMBL" id="MBK6302237.1"/>
    </source>
</evidence>
<feature type="compositionally biased region" description="Basic and acidic residues" evidence="1">
    <location>
        <begin position="1"/>
        <end position="23"/>
    </location>
</feature>
<evidence type="ECO:0000313" key="6">
    <source>
        <dbReference type="Proteomes" id="UP000726105"/>
    </source>
</evidence>
<dbReference type="Proteomes" id="UP000886632">
    <property type="component" value="Unassembled WGS sequence"/>
</dbReference>
<dbReference type="Proteomes" id="UP000718281">
    <property type="component" value="Unassembled WGS sequence"/>
</dbReference>
<evidence type="ECO:0000313" key="3">
    <source>
        <dbReference type="EMBL" id="MBK7272345.1"/>
    </source>
</evidence>
<organism evidence="3 6">
    <name type="scientific">Candidatus Phosphoribacter hodrii</name>
    <dbReference type="NCBI Taxonomy" id="2953743"/>
    <lineage>
        <taxon>Bacteria</taxon>
        <taxon>Bacillati</taxon>
        <taxon>Actinomycetota</taxon>
        <taxon>Actinomycetes</taxon>
        <taxon>Micrococcales</taxon>
        <taxon>Dermatophilaceae</taxon>
        <taxon>Candidatus Phosphoribacter</taxon>
    </lineage>
</organism>
<dbReference type="EMBL" id="JADJIB010000001">
    <property type="protein sequence ID" value="MBK7272345.1"/>
    <property type="molecule type" value="Genomic_DNA"/>
</dbReference>
<protein>
    <submittedName>
        <fullName evidence="3">Uncharacterized protein</fullName>
    </submittedName>
</protein>
<dbReference type="Proteomes" id="UP000726105">
    <property type="component" value="Unassembled WGS sequence"/>
</dbReference>
<feature type="region of interest" description="Disordered" evidence="1">
    <location>
        <begin position="1"/>
        <end position="49"/>
    </location>
</feature>
<sequence length="441" mass="47421">MPGTDGHDEHPILSDKDDAEQRGENPPGSFGHTKRPSGDLDPNWQPSDRVRGEAEELIKGFGREHRPRREDVLPYLLIRAYSPGDRGVRPTWPPRPCWESPDLLLIDAAYTGPFTPARLVASPTAGRSYRVFVRVWNLGLFPAIGVHVRAWFVNPGFFGGDPSNPAYAPQLIGGAMVHLEDRTRPGAVQVVELDRTWDIPAALTGHECLMASVSCPADQWSGALDANHDRHVGQRNLNILAGPMSAKDLIFGLGAMVTGAGTLELIHGGPAVTPLLRALAGREKTEFGALGALGAPLAKTLLRGVPIGTGQQHLLTMFRTQKGWLVADSAKVLTAGLEFGVIDKRSLGRGRPHPFATPLTTRRVIEELGVERADFFGVLTDLEPGQALVEGLVMLWGLGDLGAANLAHALAEGKPAAHLLRFAHHDGELREDGGYSAVVIG</sequence>
<evidence type="ECO:0000256" key="1">
    <source>
        <dbReference type="SAM" id="MobiDB-lite"/>
    </source>
</evidence>
<accession>A0A935IJ71</accession>
<dbReference type="AlphaFoldDB" id="A0A935IJ71"/>
<comment type="caution">
    <text evidence="3">The sequence shown here is derived from an EMBL/GenBank/DDBJ whole genome shotgun (WGS) entry which is preliminary data.</text>
</comment>
<evidence type="ECO:0000313" key="5">
    <source>
        <dbReference type="Proteomes" id="UP000718281"/>
    </source>
</evidence>
<evidence type="ECO:0000313" key="4">
    <source>
        <dbReference type="EMBL" id="MBL0003411.1"/>
    </source>
</evidence>
<dbReference type="EMBL" id="JADKGK010000011">
    <property type="protein sequence ID" value="MBL0003411.1"/>
    <property type="molecule type" value="Genomic_DNA"/>
</dbReference>
<reference evidence="5 6" key="1">
    <citation type="submission" date="2020-10" db="EMBL/GenBank/DDBJ databases">
        <title>Connecting structure to function with the recovery of over 1000 high-quality activated sludge metagenome-assembled genomes encoding full-length rRNA genes using long-read sequencing.</title>
        <authorList>
            <person name="Singleton C.M."/>
            <person name="Petriglieri F."/>
            <person name="Kristensen J.M."/>
            <person name="Kirkegaard R.H."/>
            <person name="Michaelsen T.Y."/>
            <person name="Andersen M.H."/>
            <person name="Karst S.M."/>
            <person name="Dueholm M.S."/>
            <person name="Nielsen P.H."/>
            <person name="Albertsen M."/>
        </authorList>
    </citation>
    <scope>NUCLEOTIDE SEQUENCE [LARGE SCALE GENOMIC DNA]</scope>
    <source>
        <strain evidence="2">AalE_18-Q3-R2-46_BAT3C.188</strain>
        <strain evidence="3">Ega_18-Q3-R5-49_MAXAC.001</strain>
        <strain evidence="4">Ribe_18-Q3-R11-54_MAXAC.001</strain>
    </source>
</reference>
<dbReference type="EMBL" id="JADIXZ010000008">
    <property type="protein sequence ID" value="MBK6302237.1"/>
    <property type="molecule type" value="Genomic_DNA"/>
</dbReference>
<proteinExistence type="predicted"/>